<evidence type="ECO:0000313" key="2">
    <source>
        <dbReference type="EMBL" id="KAG9443023.1"/>
    </source>
</evidence>
<protein>
    <submittedName>
        <fullName evidence="2">Uncharacterized protein</fullName>
    </submittedName>
</protein>
<evidence type="ECO:0000313" key="3">
    <source>
        <dbReference type="Proteomes" id="UP000825729"/>
    </source>
</evidence>
<keyword evidence="3" id="KW-1185">Reference proteome</keyword>
<dbReference type="EMBL" id="JAINDJ010000007">
    <property type="protein sequence ID" value="KAG9443023.1"/>
    <property type="molecule type" value="Genomic_DNA"/>
</dbReference>
<feature type="region of interest" description="Disordered" evidence="1">
    <location>
        <begin position="1"/>
        <end position="171"/>
    </location>
</feature>
<feature type="compositionally biased region" description="Basic and acidic residues" evidence="1">
    <location>
        <begin position="220"/>
        <end position="235"/>
    </location>
</feature>
<accession>A0AAV7E370</accession>
<proteinExistence type="predicted"/>
<dbReference type="InterPro" id="IPR040305">
    <property type="entry name" value="At1g75730-like"/>
</dbReference>
<reference evidence="2 3" key="1">
    <citation type="submission" date="2021-07" db="EMBL/GenBank/DDBJ databases">
        <title>The Aristolochia fimbriata genome: insights into angiosperm evolution, floral development and chemical biosynthesis.</title>
        <authorList>
            <person name="Jiao Y."/>
        </authorList>
    </citation>
    <scope>NUCLEOTIDE SEQUENCE [LARGE SCALE GENOMIC DNA]</scope>
    <source>
        <strain evidence="2">IBCAS-2021</strain>
        <tissue evidence="2">Leaf</tissue>
    </source>
</reference>
<dbReference type="Proteomes" id="UP000825729">
    <property type="component" value="Unassembled WGS sequence"/>
</dbReference>
<feature type="compositionally biased region" description="Basic and acidic residues" evidence="1">
    <location>
        <begin position="249"/>
        <end position="266"/>
    </location>
</feature>
<feature type="region of interest" description="Disordered" evidence="1">
    <location>
        <begin position="358"/>
        <end position="377"/>
    </location>
</feature>
<dbReference type="AlphaFoldDB" id="A0AAV7E370"/>
<name>A0AAV7E370_ARIFI</name>
<feature type="region of interest" description="Disordered" evidence="1">
    <location>
        <begin position="204"/>
        <end position="271"/>
    </location>
</feature>
<dbReference type="PANTHER" id="PTHR34792:SF1">
    <property type="entry name" value="OS02G0121500 PROTEIN"/>
    <property type="match status" value="1"/>
</dbReference>
<evidence type="ECO:0000256" key="1">
    <source>
        <dbReference type="SAM" id="MobiDB-lite"/>
    </source>
</evidence>
<feature type="region of interest" description="Disordered" evidence="1">
    <location>
        <begin position="720"/>
        <end position="742"/>
    </location>
</feature>
<feature type="region of interest" description="Disordered" evidence="1">
    <location>
        <begin position="671"/>
        <end position="694"/>
    </location>
</feature>
<organism evidence="2 3">
    <name type="scientific">Aristolochia fimbriata</name>
    <name type="common">White veined hardy Dutchman's pipe vine</name>
    <dbReference type="NCBI Taxonomy" id="158543"/>
    <lineage>
        <taxon>Eukaryota</taxon>
        <taxon>Viridiplantae</taxon>
        <taxon>Streptophyta</taxon>
        <taxon>Embryophyta</taxon>
        <taxon>Tracheophyta</taxon>
        <taxon>Spermatophyta</taxon>
        <taxon>Magnoliopsida</taxon>
        <taxon>Magnoliidae</taxon>
        <taxon>Piperales</taxon>
        <taxon>Aristolochiaceae</taxon>
        <taxon>Aristolochia</taxon>
    </lineage>
</organism>
<sequence length="755" mass="82176">MEKAREMRRNGTRFPPGKRLPKASSGHKLISALNGGDVDFSERPKREKLRASGHLVRPASSNEDSEMGGGSEGEEDLRPPSSSRRVKLNSKAFDECNAVDPASVPRKLRSAMSKRNRESISPPLPDAKKHHASNGADWSVINGARKSKQTLAGSVDKSPKRAPRSAISKDEEEVVEALYALACISPCDKPCKSKGDRKPIMGKTAALPEMRACSLPPQEASKEEKKEKEEIEKLPDSSVVTVTGNLASSRDESLDNTAKVEPEKEPNPTVAEQPIALVREKLDVEKRPGAQNDIQAISLLPKDECKENPQLNDCVNFLNPMGISSDSHTGNRLLNTLPAEEPAVNKTNNEAWAAITASKSQAEGQPAKENCESGTQFPTAEGPELWPGMPSVSSDSQCLSNRLIGAKSSAVWPDSANHANRTVSSGNDVLMAKLPPVLADKRPSWKRSETHVYISRLIRGYQGSEKKNDWALPLSAKQSKPIDGAKQAVSESIAELPSLKIGTSSIVSSGTNTLAAEKNMQEARGDIHQDNRLLQDQQASATSSGLVGQQKQRCDFLSLLPGCGTGLEPSRQSQVSYLQSLVQHQSHHPVMPFSLPHARYSSPYPDQIAAAAATVQQLPQYVPNLHPYNPHLVQSSTISKEQQQQQHQQQQQNQLWAAQLAQYRSSNIASHDFSKWPNGRQESSPVIPTTTSSSMMDGLGGLKYQTTNQQFFANIGMPPSRGQRPLHSGSFEDGVGFRSDAPPPHLQLLCNAQHM</sequence>
<gene>
    <name evidence="2" type="ORF">H6P81_018877</name>
</gene>
<comment type="caution">
    <text evidence="2">The sequence shown here is derived from an EMBL/GenBank/DDBJ whole genome shotgun (WGS) entry which is preliminary data.</text>
</comment>
<dbReference type="PANTHER" id="PTHR34792">
    <property type="entry name" value="OS02G0121500 PROTEIN"/>
    <property type="match status" value="1"/>
</dbReference>
<feature type="compositionally biased region" description="Polar residues" evidence="1">
    <location>
        <begin position="238"/>
        <end position="248"/>
    </location>
</feature>